<dbReference type="Gene3D" id="3.40.50.20">
    <property type="match status" value="1"/>
</dbReference>
<feature type="domain" description="ATP-grasp" evidence="1">
    <location>
        <begin position="121"/>
        <end position="312"/>
    </location>
</feature>
<dbReference type="PROSITE" id="PS50975">
    <property type="entry name" value="ATP_GRASP"/>
    <property type="match status" value="1"/>
</dbReference>
<accession>A0A0F9F3D5</accession>
<reference evidence="2" key="1">
    <citation type="journal article" date="2015" name="Nature">
        <title>Complex archaea that bridge the gap between prokaryotes and eukaryotes.</title>
        <authorList>
            <person name="Spang A."/>
            <person name="Saw J.H."/>
            <person name="Jorgensen S.L."/>
            <person name="Zaremba-Niedzwiedzka K."/>
            <person name="Martijn J."/>
            <person name="Lind A.E."/>
            <person name="van Eijk R."/>
            <person name="Schleper C."/>
            <person name="Guy L."/>
            <person name="Ettema T.J."/>
        </authorList>
    </citation>
    <scope>NUCLEOTIDE SEQUENCE</scope>
</reference>
<gene>
    <name evidence="2" type="ORF">LCGC14_2353580</name>
</gene>
<dbReference type="GO" id="GO:0005524">
    <property type="term" value="F:ATP binding"/>
    <property type="evidence" value="ECO:0007669"/>
    <property type="project" value="InterPro"/>
</dbReference>
<protein>
    <recommendedName>
        <fullName evidence="1">ATP-grasp domain-containing protein</fullName>
    </recommendedName>
</protein>
<sequence length="343" mass="38336">MNKKKKNVLIAGIAGASLGTEILKCLILSDNYDIFGCDISDLAYGQYQFGFNETFLVDRDNYIRDIMELCIERKIQYIIPGGEEPMILIGRNRKSFENEGISYIGNSEKVIEVCSSKAKTFKILSSLGFKVPFTKSISILSDLDDMIFPCIIKPSAGSGGSVTVFLAENQEEAGLYVNYLLRNGKPVIAQDYIPHEEGEFTVGVLSSKNQEIFGSIALKRIFSSKLSVLFKSEIGLISTGYSQGLIDSFPDVTEISERIAKSISSEGPINIQGRIRDGTFIPFEINPRFSASTYLRALAGFNEVDIYLKYLINGRSLDPIEIKPGYYLRSFTEKYVRKEELKK</sequence>
<dbReference type="GO" id="GO:0009432">
    <property type="term" value="P:SOS response"/>
    <property type="evidence" value="ECO:0007669"/>
    <property type="project" value="TreeGrafter"/>
</dbReference>
<name>A0A0F9F3D5_9ZZZZ</name>
<dbReference type="AlphaFoldDB" id="A0A0F9F3D5"/>
<dbReference type="PANTHER" id="PTHR21621:SF0">
    <property type="entry name" value="BETA-CITRYLGLUTAMATE SYNTHASE B-RELATED"/>
    <property type="match status" value="1"/>
</dbReference>
<dbReference type="GO" id="GO:0005737">
    <property type="term" value="C:cytoplasm"/>
    <property type="evidence" value="ECO:0007669"/>
    <property type="project" value="TreeGrafter"/>
</dbReference>
<dbReference type="Pfam" id="PF02655">
    <property type="entry name" value="ATP-grasp_3"/>
    <property type="match status" value="1"/>
</dbReference>
<comment type="caution">
    <text evidence="2">The sequence shown here is derived from an EMBL/GenBank/DDBJ whole genome shotgun (WGS) entry which is preliminary data.</text>
</comment>
<evidence type="ECO:0000313" key="2">
    <source>
        <dbReference type="EMBL" id="KKL45642.1"/>
    </source>
</evidence>
<dbReference type="NCBIfam" id="NF009402">
    <property type="entry name" value="PRK12767.1-1"/>
    <property type="match status" value="1"/>
</dbReference>
<dbReference type="EMBL" id="LAZR01034315">
    <property type="protein sequence ID" value="KKL45642.1"/>
    <property type="molecule type" value="Genomic_DNA"/>
</dbReference>
<dbReference type="GO" id="GO:0046872">
    <property type="term" value="F:metal ion binding"/>
    <property type="evidence" value="ECO:0007669"/>
    <property type="project" value="InterPro"/>
</dbReference>
<dbReference type="Gene3D" id="3.30.470.20">
    <property type="entry name" value="ATP-grasp fold, B domain"/>
    <property type="match status" value="1"/>
</dbReference>
<dbReference type="GO" id="GO:0018169">
    <property type="term" value="F:ribosomal S6-glutamic acid ligase activity"/>
    <property type="evidence" value="ECO:0007669"/>
    <property type="project" value="TreeGrafter"/>
</dbReference>
<dbReference type="SUPFAM" id="SSF56059">
    <property type="entry name" value="Glutathione synthetase ATP-binding domain-like"/>
    <property type="match status" value="1"/>
</dbReference>
<dbReference type="InterPro" id="IPR011761">
    <property type="entry name" value="ATP-grasp"/>
</dbReference>
<organism evidence="2">
    <name type="scientific">marine sediment metagenome</name>
    <dbReference type="NCBI Taxonomy" id="412755"/>
    <lineage>
        <taxon>unclassified sequences</taxon>
        <taxon>metagenomes</taxon>
        <taxon>ecological metagenomes</taxon>
    </lineage>
</organism>
<dbReference type="Gene3D" id="3.30.1490.20">
    <property type="entry name" value="ATP-grasp fold, A domain"/>
    <property type="match status" value="1"/>
</dbReference>
<evidence type="ECO:0000259" key="1">
    <source>
        <dbReference type="PROSITE" id="PS50975"/>
    </source>
</evidence>
<dbReference type="InterPro" id="IPR003806">
    <property type="entry name" value="ATP-grasp_PylC-type"/>
</dbReference>
<proteinExistence type="predicted"/>
<dbReference type="InterPro" id="IPR013815">
    <property type="entry name" value="ATP_grasp_subdomain_1"/>
</dbReference>
<dbReference type="PANTHER" id="PTHR21621">
    <property type="entry name" value="RIBOSOMAL PROTEIN S6 MODIFICATION PROTEIN"/>
    <property type="match status" value="1"/>
</dbReference>